<evidence type="ECO:0000313" key="1">
    <source>
        <dbReference type="EMBL" id="SDN40116.1"/>
    </source>
</evidence>
<protein>
    <submittedName>
        <fullName evidence="1">Uncharacterized conserved protein GlcG, DUF336 family</fullName>
    </submittedName>
</protein>
<name>A0A1H0B365_9ACTN</name>
<accession>A0A1H0B365</accession>
<dbReference type="RefSeq" id="WP_091224177.1">
    <property type="nucleotide sequence ID" value="NZ_FNHE01000019.1"/>
</dbReference>
<dbReference type="OrthoDB" id="3732157at2"/>
<dbReference type="PANTHER" id="PTHR34309">
    <property type="entry name" value="SLR1406 PROTEIN"/>
    <property type="match status" value="1"/>
</dbReference>
<keyword evidence="2" id="KW-1185">Reference proteome</keyword>
<organism evidence="1 2">
    <name type="scientific">Geodermatophilus siccatus</name>
    <dbReference type="NCBI Taxonomy" id="1137991"/>
    <lineage>
        <taxon>Bacteria</taxon>
        <taxon>Bacillati</taxon>
        <taxon>Actinomycetota</taxon>
        <taxon>Actinomycetes</taxon>
        <taxon>Geodermatophilales</taxon>
        <taxon>Geodermatophilaceae</taxon>
        <taxon>Geodermatophilus</taxon>
    </lineage>
</organism>
<dbReference type="Proteomes" id="UP000198680">
    <property type="component" value="Unassembled WGS sequence"/>
</dbReference>
<dbReference type="AlphaFoldDB" id="A0A1H0B365"/>
<dbReference type="InterPro" id="IPR038084">
    <property type="entry name" value="PduO/GlcC-like_sf"/>
</dbReference>
<sequence length="139" mass="13870">MLTSDQALALLSAAREECARVGVPMSFAVMDAGGHLVALLRTDGAPWISTDVAQGKAWTAAAYGMPSAGQKAKMDSLPNFSTALTTMTGGRFTPQPGAVPVYADGQLVGALGASGGTGQQDEDVCSAAVTACGFATTAG</sequence>
<dbReference type="SUPFAM" id="SSF143744">
    <property type="entry name" value="GlcG-like"/>
    <property type="match status" value="1"/>
</dbReference>
<dbReference type="InterPro" id="IPR005624">
    <property type="entry name" value="PduO/GlcC-like"/>
</dbReference>
<dbReference type="Pfam" id="PF03928">
    <property type="entry name" value="HbpS-like"/>
    <property type="match status" value="1"/>
</dbReference>
<dbReference type="PANTHER" id="PTHR34309:SF1">
    <property type="entry name" value="PROTEIN GLCG"/>
    <property type="match status" value="1"/>
</dbReference>
<dbReference type="Gene3D" id="3.30.450.150">
    <property type="entry name" value="Haem-degrading domain"/>
    <property type="match status" value="1"/>
</dbReference>
<dbReference type="EMBL" id="FNHE01000019">
    <property type="protein sequence ID" value="SDN40116.1"/>
    <property type="molecule type" value="Genomic_DNA"/>
</dbReference>
<evidence type="ECO:0000313" key="2">
    <source>
        <dbReference type="Proteomes" id="UP000198680"/>
    </source>
</evidence>
<dbReference type="STRING" id="1137991.SAMN05660642_04759"/>
<reference evidence="2" key="1">
    <citation type="submission" date="2016-10" db="EMBL/GenBank/DDBJ databases">
        <authorList>
            <person name="Varghese N."/>
            <person name="Submissions S."/>
        </authorList>
    </citation>
    <scope>NUCLEOTIDE SEQUENCE [LARGE SCALE GENOMIC DNA]</scope>
    <source>
        <strain evidence="2">DSM 45419</strain>
    </source>
</reference>
<dbReference type="InterPro" id="IPR052517">
    <property type="entry name" value="GlcG_carb_metab_protein"/>
</dbReference>
<proteinExistence type="predicted"/>
<gene>
    <name evidence="1" type="ORF">SAMN05660642_04759</name>
</gene>